<evidence type="ECO:0000256" key="1">
    <source>
        <dbReference type="SAM" id="MobiDB-lite"/>
    </source>
</evidence>
<evidence type="ECO:0000313" key="2">
    <source>
        <dbReference type="EMBL" id="HIT76370.1"/>
    </source>
</evidence>
<reference evidence="2" key="1">
    <citation type="submission" date="2020-10" db="EMBL/GenBank/DDBJ databases">
        <authorList>
            <person name="Gilroy R."/>
        </authorList>
    </citation>
    <scope>NUCLEOTIDE SEQUENCE</scope>
    <source>
        <strain evidence="2">ChiGjej1B1-24693</strain>
    </source>
</reference>
<organism evidence="2 3">
    <name type="scientific">Candidatus Avipropionibacterium avicola</name>
    <dbReference type="NCBI Taxonomy" id="2840701"/>
    <lineage>
        <taxon>Bacteria</taxon>
        <taxon>Bacillati</taxon>
        <taxon>Actinomycetota</taxon>
        <taxon>Actinomycetes</taxon>
        <taxon>Propionibacteriales</taxon>
        <taxon>Propionibacteriaceae</taxon>
        <taxon>Propionibacteriaceae incertae sedis</taxon>
        <taxon>Candidatus Avipropionibacterium</taxon>
    </lineage>
</organism>
<dbReference type="PANTHER" id="PTHR20883:SF48">
    <property type="entry name" value="ECTOINE DIOXYGENASE"/>
    <property type="match status" value="1"/>
</dbReference>
<protein>
    <submittedName>
        <fullName evidence="2">Phytanoyl-CoA dioxygenase family protein</fullName>
    </submittedName>
</protein>
<evidence type="ECO:0000313" key="3">
    <source>
        <dbReference type="Proteomes" id="UP000886842"/>
    </source>
</evidence>
<dbReference type="GO" id="GO:0005506">
    <property type="term" value="F:iron ion binding"/>
    <property type="evidence" value="ECO:0007669"/>
    <property type="project" value="UniProtKB-ARBA"/>
</dbReference>
<keyword evidence="2" id="KW-0560">Oxidoreductase</keyword>
<accession>A0A9D1H0V9</accession>
<dbReference type="PANTHER" id="PTHR20883">
    <property type="entry name" value="PHYTANOYL-COA DIOXYGENASE DOMAIN CONTAINING 1"/>
    <property type="match status" value="1"/>
</dbReference>
<dbReference type="SUPFAM" id="SSF51197">
    <property type="entry name" value="Clavaminate synthase-like"/>
    <property type="match status" value="1"/>
</dbReference>
<dbReference type="EMBL" id="DVLP01000363">
    <property type="protein sequence ID" value="HIT76370.1"/>
    <property type="molecule type" value="Genomic_DNA"/>
</dbReference>
<dbReference type="GO" id="GO:0016706">
    <property type="term" value="F:2-oxoglutarate-dependent dioxygenase activity"/>
    <property type="evidence" value="ECO:0007669"/>
    <property type="project" value="UniProtKB-ARBA"/>
</dbReference>
<proteinExistence type="predicted"/>
<feature type="region of interest" description="Disordered" evidence="1">
    <location>
        <begin position="1"/>
        <end position="22"/>
    </location>
</feature>
<name>A0A9D1H0V9_9ACTN</name>
<dbReference type="InterPro" id="IPR008775">
    <property type="entry name" value="Phytyl_CoA_dOase-like"/>
</dbReference>
<dbReference type="Gene3D" id="2.60.120.620">
    <property type="entry name" value="q2cbj1_9rhob like domain"/>
    <property type="match status" value="1"/>
</dbReference>
<gene>
    <name evidence="2" type="ORF">IAA98_12365</name>
</gene>
<dbReference type="AlphaFoldDB" id="A0A9D1H0V9"/>
<sequence>MTTTTGPSTAETSSPGTLSRPEVERFLAEGYLGPYQARSPEEMAQLRRRIDQEVLTTPGPQGTPPVKCRHLDQRLVHDLVTDEAVLGRLRSLIGDDIVLWASHFFNKESGGKEIPWHQDAHFWPIEPPVNVSIWMAIDEVTTENSCVQVIPGSHRRVVPHVKSRPDMAFGDEADPSEVDASRAIDMELAPGEFFIFNERMLHHSHRNDSDRRRLGLSARYIPPFVSLLEQDEPPLYPGHRCLLVSGQDRFGLNRMGEPPAS</sequence>
<feature type="compositionally biased region" description="Low complexity" evidence="1">
    <location>
        <begin position="1"/>
        <end position="17"/>
    </location>
</feature>
<comment type="caution">
    <text evidence="2">The sequence shown here is derived from an EMBL/GenBank/DDBJ whole genome shotgun (WGS) entry which is preliminary data.</text>
</comment>
<dbReference type="Pfam" id="PF05721">
    <property type="entry name" value="PhyH"/>
    <property type="match status" value="1"/>
</dbReference>
<keyword evidence="2" id="KW-0223">Dioxygenase</keyword>
<dbReference type="Proteomes" id="UP000886842">
    <property type="component" value="Unassembled WGS sequence"/>
</dbReference>
<reference evidence="2" key="2">
    <citation type="journal article" date="2021" name="PeerJ">
        <title>Extensive microbial diversity within the chicken gut microbiome revealed by metagenomics and culture.</title>
        <authorList>
            <person name="Gilroy R."/>
            <person name="Ravi A."/>
            <person name="Getino M."/>
            <person name="Pursley I."/>
            <person name="Horton D.L."/>
            <person name="Alikhan N.F."/>
            <person name="Baker D."/>
            <person name="Gharbi K."/>
            <person name="Hall N."/>
            <person name="Watson M."/>
            <person name="Adriaenssens E.M."/>
            <person name="Foster-Nyarko E."/>
            <person name="Jarju S."/>
            <person name="Secka A."/>
            <person name="Antonio M."/>
            <person name="Oren A."/>
            <person name="Chaudhuri R.R."/>
            <person name="La Ragione R."/>
            <person name="Hildebrand F."/>
            <person name="Pallen M.J."/>
        </authorList>
    </citation>
    <scope>NUCLEOTIDE SEQUENCE</scope>
    <source>
        <strain evidence="2">ChiGjej1B1-24693</strain>
    </source>
</reference>